<dbReference type="GO" id="GO:0016020">
    <property type="term" value="C:membrane"/>
    <property type="evidence" value="ECO:0007669"/>
    <property type="project" value="UniProtKB-SubCell"/>
</dbReference>
<evidence type="ECO:0000313" key="11">
    <source>
        <dbReference type="EMBL" id="ORX35241.1"/>
    </source>
</evidence>
<feature type="compositionally biased region" description="Basic and acidic residues" evidence="8">
    <location>
        <begin position="540"/>
        <end position="578"/>
    </location>
</feature>
<dbReference type="PANTHER" id="PTHR45755:SF4">
    <property type="entry name" value="ZINC TRANSPORTER 7"/>
    <property type="match status" value="1"/>
</dbReference>
<evidence type="ECO:0000256" key="1">
    <source>
        <dbReference type="ARBA" id="ARBA00004141"/>
    </source>
</evidence>
<dbReference type="FunFam" id="1.20.1510.10:FF:000033">
    <property type="entry name" value="Unplaced genomic scaffold supercont1.9, whole genome shotgun sequence"/>
    <property type="match status" value="1"/>
</dbReference>
<evidence type="ECO:0000256" key="7">
    <source>
        <dbReference type="ARBA" id="ARBA00023136"/>
    </source>
</evidence>
<feature type="transmembrane region" description="Helical" evidence="9">
    <location>
        <begin position="593"/>
        <end position="613"/>
    </location>
</feature>
<feature type="transmembrane region" description="Helical" evidence="9">
    <location>
        <begin position="158"/>
        <end position="177"/>
    </location>
</feature>
<organism evidence="11 12">
    <name type="scientific">Kockovaella imperatae</name>
    <dbReference type="NCBI Taxonomy" id="4999"/>
    <lineage>
        <taxon>Eukaryota</taxon>
        <taxon>Fungi</taxon>
        <taxon>Dikarya</taxon>
        <taxon>Basidiomycota</taxon>
        <taxon>Agaricomycotina</taxon>
        <taxon>Tremellomycetes</taxon>
        <taxon>Tremellales</taxon>
        <taxon>Cuniculitremaceae</taxon>
        <taxon>Kockovaella</taxon>
    </lineage>
</organism>
<feature type="transmembrane region" description="Helical" evidence="9">
    <location>
        <begin position="189"/>
        <end position="213"/>
    </location>
</feature>
<keyword evidence="4 9" id="KW-0812">Transmembrane</keyword>
<feature type="compositionally biased region" description="Basic and acidic residues" evidence="8">
    <location>
        <begin position="519"/>
        <end position="531"/>
    </location>
</feature>
<dbReference type="GO" id="GO:0005385">
    <property type="term" value="F:zinc ion transmembrane transporter activity"/>
    <property type="evidence" value="ECO:0007669"/>
    <property type="project" value="InterPro"/>
</dbReference>
<feature type="transmembrane region" description="Helical" evidence="9">
    <location>
        <begin position="625"/>
        <end position="643"/>
    </location>
</feature>
<evidence type="ECO:0000256" key="2">
    <source>
        <dbReference type="ARBA" id="ARBA00008873"/>
    </source>
</evidence>
<feature type="transmembrane region" description="Helical" evidence="9">
    <location>
        <begin position="86"/>
        <end position="105"/>
    </location>
</feature>
<dbReference type="NCBIfam" id="TIGR01297">
    <property type="entry name" value="CDF"/>
    <property type="match status" value="1"/>
</dbReference>
<dbReference type="InParanoid" id="A0A1Y1UB27"/>
<dbReference type="PANTHER" id="PTHR45755">
    <property type="match status" value="1"/>
</dbReference>
<accession>A0A1Y1UB27</accession>
<dbReference type="SUPFAM" id="SSF161111">
    <property type="entry name" value="Cation efflux protein transmembrane domain-like"/>
    <property type="match status" value="1"/>
</dbReference>
<sequence>MPPALESVQRRKSALSIRPSPKVPTAALLLCALACCICLPVSETRVEGHGHEILTVLAYWSWRLSETIRRGRKTAGEKKSVKSTHRHALSTICLGLGAVALVLSLAHAGPLRTLVFVGSLTFIPIASPTVNNWTRSIPGLAALVAIVVQQFLEDPFSLFPLLALGFTTLVVRWGQIGRGSKLDSRSRRIILLQSAGVSAVSLAVLYVLGWVSLPSTEHLSGRSTITHMLLACFLARYLPIGRLSLDGSIESPFTSPQQGPVVLVAVTAIQSLALPPTPSYLDFFAVIPLYLIGAWLASGVARRPSLGSRSYTPTQLATKARWTITGILPASWRPHFETILRTPTSSKIFYFLLLNLAYMAVQMVYGVLTNSLGLISDAIHMLFDCLGLAVGLWASVAATWKPDGRYTYGYSRVETLSGFANGSFLILISIFIIFEAIQRIMNPPEISTHQLLLVSTIGLLINLWGMYATGGHHHHGHSHGHSHEHVPLPVNEKKVDHRHESHQSHATREHSLAHAHSHGTGDSRHDHSKDRAHSRRHDHHDHDHENHDHDPHDLQSCHHSHDAHTHDHSHSHDHDHHGHGSHGHSHSHNMRGVFLHVLADTLGSVGVIVSTILIRFTGWTIFDPLASLFIAGLIMASVIPLVIDSAKVLCLDVGADVERDVRAALSELASVEGLSNYSTPRFWPTCEGEVNGSIHIQLAPSASSHDPSKGLSFTPRMARPGDTIYANSDKVVHRIERVLRNKIKGLRELVVQIEGSEERTFCSCMTGGT</sequence>
<name>A0A1Y1UB27_9TREE</name>
<reference evidence="11 12" key="1">
    <citation type="submission" date="2017-03" db="EMBL/GenBank/DDBJ databases">
        <title>Widespread Adenine N6-methylation of Active Genes in Fungi.</title>
        <authorList>
            <consortium name="DOE Joint Genome Institute"/>
            <person name="Mondo S.J."/>
            <person name="Dannebaum R.O."/>
            <person name="Kuo R.C."/>
            <person name="Louie K.B."/>
            <person name="Bewick A.J."/>
            <person name="Labutti K."/>
            <person name="Haridas S."/>
            <person name="Kuo A."/>
            <person name="Salamov A."/>
            <person name="Ahrendt S.R."/>
            <person name="Lau R."/>
            <person name="Bowen B.P."/>
            <person name="Lipzen A."/>
            <person name="Sullivan W."/>
            <person name="Andreopoulos W.B."/>
            <person name="Clum A."/>
            <person name="Lindquist E."/>
            <person name="Daum C."/>
            <person name="Northen T.R."/>
            <person name="Ramamoorthy G."/>
            <person name="Schmitz R.J."/>
            <person name="Gryganskyi A."/>
            <person name="Culley D."/>
            <person name="Magnuson J."/>
            <person name="James T.Y."/>
            <person name="O'Malley M.A."/>
            <person name="Stajich J.E."/>
            <person name="Spatafora J.W."/>
            <person name="Visel A."/>
            <person name="Grigoriev I.V."/>
        </authorList>
    </citation>
    <scope>NUCLEOTIDE SEQUENCE [LARGE SCALE GENOMIC DNA]</scope>
    <source>
        <strain evidence="11 12">NRRL Y-17943</strain>
    </source>
</reference>
<dbReference type="Gene3D" id="1.20.1510.10">
    <property type="entry name" value="Cation efflux protein transmembrane domain"/>
    <property type="match status" value="2"/>
</dbReference>
<dbReference type="InterPro" id="IPR002524">
    <property type="entry name" value="Cation_efflux"/>
</dbReference>
<dbReference type="GO" id="GO:0006882">
    <property type="term" value="P:intracellular zinc ion homeostasis"/>
    <property type="evidence" value="ECO:0007669"/>
    <property type="project" value="InterPro"/>
</dbReference>
<keyword evidence="7 9" id="KW-0472">Membrane</keyword>
<protein>
    <submittedName>
        <fullName evidence="11">Cation efflux family-domain-containing protein</fullName>
    </submittedName>
</protein>
<dbReference type="InterPro" id="IPR058533">
    <property type="entry name" value="Cation_efflux_TM"/>
</dbReference>
<proteinExistence type="inferred from homology"/>
<dbReference type="RefSeq" id="XP_021869431.1">
    <property type="nucleotide sequence ID" value="XM_022016481.1"/>
</dbReference>
<feature type="transmembrane region" description="Helical" evidence="9">
    <location>
        <begin position="348"/>
        <end position="367"/>
    </location>
</feature>
<evidence type="ECO:0000256" key="4">
    <source>
        <dbReference type="ARBA" id="ARBA00022692"/>
    </source>
</evidence>
<dbReference type="EMBL" id="NBSH01000011">
    <property type="protein sequence ID" value="ORX35241.1"/>
    <property type="molecule type" value="Genomic_DNA"/>
</dbReference>
<dbReference type="GO" id="GO:0005794">
    <property type="term" value="C:Golgi apparatus"/>
    <property type="evidence" value="ECO:0007669"/>
    <property type="project" value="TreeGrafter"/>
</dbReference>
<evidence type="ECO:0000313" key="12">
    <source>
        <dbReference type="Proteomes" id="UP000193218"/>
    </source>
</evidence>
<comment type="subcellular location">
    <subcellularLocation>
        <location evidence="1">Membrane</location>
        <topology evidence="1">Multi-pass membrane protein</topology>
    </subcellularLocation>
</comment>
<dbReference type="GeneID" id="33558290"/>
<feature type="transmembrane region" description="Helical" evidence="9">
    <location>
        <begin position="449"/>
        <end position="468"/>
    </location>
</feature>
<dbReference type="Proteomes" id="UP000193218">
    <property type="component" value="Unassembled WGS sequence"/>
</dbReference>
<feature type="compositionally biased region" description="Basic and acidic residues" evidence="8">
    <location>
        <begin position="493"/>
        <end position="512"/>
    </location>
</feature>
<evidence type="ECO:0000256" key="6">
    <source>
        <dbReference type="ARBA" id="ARBA00023065"/>
    </source>
</evidence>
<feature type="transmembrane region" description="Helical" evidence="9">
    <location>
        <begin position="379"/>
        <end position="398"/>
    </location>
</feature>
<evidence type="ECO:0000256" key="5">
    <source>
        <dbReference type="ARBA" id="ARBA00022989"/>
    </source>
</evidence>
<dbReference type="InterPro" id="IPR027469">
    <property type="entry name" value="Cation_efflux_TMD_sf"/>
</dbReference>
<gene>
    <name evidence="11" type="ORF">BD324DRAFT_631970</name>
</gene>
<dbReference type="GO" id="GO:0031410">
    <property type="term" value="C:cytoplasmic vesicle"/>
    <property type="evidence" value="ECO:0007669"/>
    <property type="project" value="TreeGrafter"/>
</dbReference>
<feature type="domain" description="Cation efflux protein transmembrane" evidence="10">
    <location>
        <begin position="348"/>
        <end position="650"/>
    </location>
</feature>
<feature type="transmembrane region" description="Helical" evidence="9">
    <location>
        <begin position="283"/>
        <end position="301"/>
    </location>
</feature>
<feature type="transmembrane region" description="Helical" evidence="9">
    <location>
        <begin position="419"/>
        <end position="437"/>
    </location>
</feature>
<dbReference type="Pfam" id="PF01545">
    <property type="entry name" value="Cation_efflux"/>
    <property type="match status" value="1"/>
</dbReference>
<dbReference type="GO" id="GO:1904257">
    <property type="term" value="P:zinc ion import into Golgi lumen"/>
    <property type="evidence" value="ECO:0007669"/>
    <property type="project" value="TreeGrafter"/>
</dbReference>
<keyword evidence="6" id="KW-0406">Ion transport</keyword>
<evidence type="ECO:0000256" key="3">
    <source>
        <dbReference type="ARBA" id="ARBA00022448"/>
    </source>
</evidence>
<dbReference type="AlphaFoldDB" id="A0A1Y1UB27"/>
<feature type="region of interest" description="Disordered" evidence="8">
    <location>
        <begin position="493"/>
        <end position="587"/>
    </location>
</feature>
<dbReference type="STRING" id="4999.A0A1Y1UB27"/>
<dbReference type="InterPro" id="IPR045316">
    <property type="entry name" value="Msc2-like"/>
</dbReference>
<keyword evidence="12" id="KW-1185">Reference proteome</keyword>
<evidence type="ECO:0000256" key="8">
    <source>
        <dbReference type="SAM" id="MobiDB-lite"/>
    </source>
</evidence>
<comment type="similarity">
    <text evidence="2">Belongs to the cation diffusion facilitator (CDF) transporter (TC 2.A.4) family. SLC30A subfamily.</text>
</comment>
<keyword evidence="3" id="KW-0813">Transport</keyword>
<dbReference type="OrthoDB" id="78669at2759"/>
<keyword evidence="5 9" id="KW-1133">Transmembrane helix</keyword>
<evidence type="ECO:0000256" key="9">
    <source>
        <dbReference type="SAM" id="Phobius"/>
    </source>
</evidence>
<comment type="caution">
    <text evidence="11">The sequence shown here is derived from an EMBL/GenBank/DDBJ whole genome shotgun (WGS) entry which is preliminary data.</text>
</comment>
<evidence type="ECO:0000259" key="10">
    <source>
        <dbReference type="Pfam" id="PF01545"/>
    </source>
</evidence>